<sequence>MAYTSLDISKGTGCLLWFDELIDIRQIPNGDGQDIYIRMASSELCGSKGNKNKKIIISFTVSTGMVLLGMSLVVCVLRKNQKRKNQMKQIQEERLRRDAEQVQFKERQQEDLELPLVDFDTVAKATDYFSLHNKLGEGGFGPVYKGLLGDGKEIAVKRLSKNSRQGIKEFKNEVVCIAKLQHRNLVKLVGCCIQEEEKMLIYEYLPNRGLDFFIFDETRSKSFGWPTRFNIINGIARGLLYLHQDSRLRVIHRDLKVSNILLDKNLNPKISDFGMARIFGGDENEANTNRVVGTYGYMSPEYQLDGLFSVKSDVFSFGVLVLEIVTGKRNRRFFHPDHHHNLLGHVWNLYKEGKAEELVESQVGYSGQNQSEILRSVHIGLLCVQQDPEERPNMSYVVMMLGSDIILPQPKHPGFFTERNNFVSDDSSSQHISTTTNEATVTLLNAR</sequence>
<comment type="caution">
    <text evidence="14">The sequence shown here is derived from an EMBL/GenBank/DDBJ whole genome shotgun (WGS) entry which is preliminary data.</text>
</comment>
<dbReference type="Gene3D" id="1.10.510.10">
    <property type="entry name" value="Transferase(Phosphotransferase) domain 1"/>
    <property type="match status" value="1"/>
</dbReference>
<feature type="domain" description="Protein kinase" evidence="13">
    <location>
        <begin position="129"/>
        <end position="415"/>
    </location>
</feature>
<dbReference type="Pfam" id="PF07714">
    <property type="entry name" value="PK_Tyr_Ser-Thr"/>
    <property type="match status" value="1"/>
</dbReference>
<keyword evidence="5" id="KW-0547">Nucleotide-binding</keyword>
<keyword evidence="3" id="KW-0808">Transferase</keyword>
<keyword evidence="12" id="KW-1133">Transmembrane helix</keyword>
<feature type="transmembrane region" description="Helical" evidence="12">
    <location>
        <begin position="55"/>
        <end position="77"/>
    </location>
</feature>
<reference evidence="14" key="1">
    <citation type="submission" date="2023-02" db="EMBL/GenBank/DDBJ databases">
        <title>Genome of toxic invasive species Heracleum sosnowskyi carries increased number of genes despite the absence of recent whole-genome duplications.</title>
        <authorList>
            <person name="Schelkunov M."/>
            <person name="Shtratnikova V."/>
            <person name="Makarenko M."/>
            <person name="Klepikova A."/>
            <person name="Omelchenko D."/>
            <person name="Novikova G."/>
            <person name="Obukhova E."/>
            <person name="Bogdanov V."/>
            <person name="Penin A."/>
            <person name="Logacheva M."/>
        </authorList>
    </citation>
    <scope>NUCLEOTIDE SEQUENCE</scope>
    <source>
        <strain evidence="14">Hsosn_3</strain>
        <tissue evidence="14">Leaf</tissue>
    </source>
</reference>
<keyword evidence="6 14" id="KW-0418">Kinase</keyword>
<dbReference type="PANTHER" id="PTHR27002">
    <property type="entry name" value="RECEPTOR-LIKE SERINE/THREONINE-PROTEIN KINASE SD1-8"/>
    <property type="match status" value="1"/>
</dbReference>
<evidence type="ECO:0000256" key="11">
    <source>
        <dbReference type="ARBA" id="ARBA00048679"/>
    </source>
</evidence>
<dbReference type="InterPro" id="IPR000719">
    <property type="entry name" value="Prot_kinase_dom"/>
</dbReference>
<dbReference type="EMBL" id="JAUIZM010000003">
    <property type="protein sequence ID" value="KAK1391214.1"/>
    <property type="molecule type" value="Genomic_DNA"/>
</dbReference>
<dbReference type="FunFam" id="3.30.200.20:FF:000195">
    <property type="entry name" value="G-type lectin S-receptor-like serine/threonine-protein kinase"/>
    <property type="match status" value="1"/>
</dbReference>
<dbReference type="InterPro" id="IPR021820">
    <property type="entry name" value="S-locus_recpt_kinase_C"/>
</dbReference>
<dbReference type="Pfam" id="PF11883">
    <property type="entry name" value="DUF3403"/>
    <property type="match status" value="1"/>
</dbReference>
<evidence type="ECO:0000256" key="9">
    <source>
        <dbReference type="ARBA" id="ARBA00023180"/>
    </source>
</evidence>
<keyword evidence="9" id="KW-0325">Glycoprotein</keyword>
<dbReference type="FunFam" id="1.10.510.10:FF:000060">
    <property type="entry name" value="G-type lectin S-receptor-like serine/threonine-protein kinase"/>
    <property type="match status" value="1"/>
</dbReference>
<dbReference type="AlphaFoldDB" id="A0AAD8IU40"/>
<dbReference type="PROSITE" id="PS50011">
    <property type="entry name" value="PROTEIN_KINASE_DOM"/>
    <property type="match status" value="1"/>
</dbReference>
<keyword evidence="7" id="KW-0067">ATP-binding</keyword>
<evidence type="ECO:0000313" key="15">
    <source>
        <dbReference type="Proteomes" id="UP001237642"/>
    </source>
</evidence>
<keyword evidence="12" id="KW-0812">Transmembrane</keyword>
<dbReference type="EC" id="2.7.11.1" evidence="1"/>
<keyword evidence="2" id="KW-0723">Serine/threonine-protein kinase</keyword>
<dbReference type="SUPFAM" id="SSF56112">
    <property type="entry name" value="Protein kinase-like (PK-like)"/>
    <property type="match status" value="1"/>
</dbReference>
<evidence type="ECO:0000256" key="3">
    <source>
        <dbReference type="ARBA" id="ARBA00022679"/>
    </source>
</evidence>
<name>A0AAD8IU40_9APIA</name>
<dbReference type="Gene3D" id="3.30.200.20">
    <property type="entry name" value="Phosphorylase Kinase, domain 1"/>
    <property type="match status" value="1"/>
</dbReference>
<accession>A0AAD8IU40</accession>
<keyword evidence="4" id="KW-0732">Signal</keyword>
<dbReference type="PANTHER" id="PTHR27002:SF851">
    <property type="entry name" value="G-TYPE LECTIN S-RECEPTOR-LIKE SERINE_THREONINE-PROTEIN KINASE SD1-1"/>
    <property type="match status" value="1"/>
</dbReference>
<dbReference type="GO" id="GO:0005524">
    <property type="term" value="F:ATP binding"/>
    <property type="evidence" value="ECO:0007669"/>
    <property type="project" value="UniProtKB-KW"/>
</dbReference>
<keyword evidence="15" id="KW-1185">Reference proteome</keyword>
<gene>
    <name evidence="14" type="ORF">POM88_010270</name>
</gene>
<evidence type="ECO:0000313" key="14">
    <source>
        <dbReference type="EMBL" id="KAK1391214.1"/>
    </source>
</evidence>
<dbReference type="SMART" id="SM00220">
    <property type="entry name" value="S_TKc"/>
    <property type="match status" value="1"/>
</dbReference>
<dbReference type="InterPro" id="IPR008271">
    <property type="entry name" value="Ser/Thr_kinase_AS"/>
</dbReference>
<comment type="catalytic activity">
    <reaction evidence="10">
        <text>L-threonyl-[protein] + ATP = O-phospho-L-threonyl-[protein] + ADP + H(+)</text>
        <dbReference type="Rhea" id="RHEA:46608"/>
        <dbReference type="Rhea" id="RHEA-COMP:11060"/>
        <dbReference type="Rhea" id="RHEA-COMP:11605"/>
        <dbReference type="ChEBI" id="CHEBI:15378"/>
        <dbReference type="ChEBI" id="CHEBI:30013"/>
        <dbReference type="ChEBI" id="CHEBI:30616"/>
        <dbReference type="ChEBI" id="CHEBI:61977"/>
        <dbReference type="ChEBI" id="CHEBI:456216"/>
        <dbReference type="EC" id="2.7.11.1"/>
    </reaction>
</comment>
<dbReference type="Proteomes" id="UP001237642">
    <property type="component" value="Unassembled WGS sequence"/>
</dbReference>
<keyword evidence="8" id="KW-1015">Disulfide bond</keyword>
<organism evidence="14 15">
    <name type="scientific">Heracleum sosnowskyi</name>
    <dbReference type="NCBI Taxonomy" id="360622"/>
    <lineage>
        <taxon>Eukaryota</taxon>
        <taxon>Viridiplantae</taxon>
        <taxon>Streptophyta</taxon>
        <taxon>Embryophyta</taxon>
        <taxon>Tracheophyta</taxon>
        <taxon>Spermatophyta</taxon>
        <taxon>Magnoliopsida</taxon>
        <taxon>eudicotyledons</taxon>
        <taxon>Gunneridae</taxon>
        <taxon>Pentapetalae</taxon>
        <taxon>asterids</taxon>
        <taxon>campanulids</taxon>
        <taxon>Apiales</taxon>
        <taxon>Apiaceae</taxon>
        <taxon>Apioideae</taxon>
        <taxon>apioid superclade</taxon>
        <taxon>Tordylieae</taxon>
        <taxon>Tordyliinae</taxon>
        <taxon>Heracleum</taxon>
    </lineage>
</organism>
<evidence type="ECO:0000256" key="4">
    <source>
        <dbReference type="ARBA" id="ARBA00022729"/>
    </source>
</evidence>
<dbReference type="GO" id="GO:0005886">
    <property type="term" value="C:plasma membrane"/>
    <property type="evidence" value="ECO:0007669"/>
    <property type="project" value="TreeGrafter"/>
</dbReference>
<evidence type="ECO:0000256" key="12">
    <source>
        <dbReference type="SAM" id="Phobius"/>
    </source>
</evidence>
<dbReference type="InterPro" id="IPR011009">
    <property type="entry name" value="Kinase-like_dom_sf"/>
</dbReference>
<keyword evidence="12" id="KW-0472">Membrane</keyword>
<evidence type="ECO:0000256" key="8">
    <source>
        <dbReference type="ARBA" id="ARBA00023157"/>
    </source>
</evidence>
<evidence type="ECO:0000256" key="5">
    <source>
        <dbReference type="ARBA" id="ARBA00022741"/>
    </source>
</evidence>
<dbReference type="InterPro" id="IPR001245">
    <property type="entry name" value="Ser-Thr/Tyr_kinase_cat_dom"/>
</dbReference>
<comment type="catalytic activity">
    <reaction evidence="11">
        <text>L-seryl-[protein] + ATP = O-phospho-L-seryl-[protein] + ADP + H(+)</text>
        <dbReference type="Rhea" id="RHEA:17989"/>
        <dbReference type="Rhea" id="RHEA-COMP:9863"/>
        <dbReference type="Rhea" id="RHEA-COMP:11604"/>
        <dbReference type="ChEBI" id="CHEBI:15378"/>
        <dbReference type="ChEBI" id="CHEBI:29999"/>
        <dbReference type="ChEBI" id="CHEBI:30616"/>
        <dbReference type="ChEBI" id="CHEBI:83421"/>
        <dbReference type="ChEBI" id="CHEBI:456216"/>
        <dbReference type="EC" id="2.7.11.1"/>
    </reaction>
</comment>
<evidence type="ECO:0000256" key="10">
    <source>
        <dbReference type="ARBA" id="ARBA00047899"/>
    </source>
</evidence>
<proteinExistence type="predicted"/>
<evidence type="ECO:0000256" key="2">
    <source>
        <dbReference type="ARBA" id="ARBA00022527"/>
    </source>
</evidence>
<evidence type="ECO:0000259" key="13">
    <source>
        <dbReference type="PROSITE" id="PS50011"/>
    </source>
</evidence>
<protein>
    <recommendedName>
        <fullName evidence="1">non-specific serine/threonine protein kinase</fullName>
        <ecNumber evidence="1">2.7.11.1</ecNumber>
    </recommendedName>
</protein>
<dbReference type="CDD" id="cd14066">
    <property type="entry name" value="STKc_IRAK"/>
    <property type="match status" value="1"/>
</dbReference>
<evidence type="ECO:0000256" key="1">
    <source>
        <dbReference type="ARBA" id="ARBA00012513"/>
    </source>
</evidence>
<dbReference type="PROSITE" id="PS00108">
    <property type="entry name" value="PROTEIN_KINASE_ST"/>
    <property type="match status" value="1"/>
</dbReference>
<evidence type="ECO:0000256" key="7">
    <source>
        <dbReference type="ARBA" id="ARBA00022840"/>
    </source>
</evidence>
<dbReference type="GO" id="GO:0004674">
    <property type="term" value="F:protein serine/threonine kinase activity"/>
    <property type="evidence" value="ECO:0007669"/>
    <property type="project" value="UniProtKB-KW"/>
</dbReference>
<reference evidence="14" key="2">
    <citation type="submission" date="2023-05" db="EMBL/GenBank/DDBJ databases">
        <authorList>
            <person name="Schelkunov M.I."/>
        </authorList>
    </citation>
    <scope>NUCLEOTIDE SEQUENCE</scope>
    <source>
        <strain evidence="14">Hsosn_3</strain>
        <tissue evidence="14">Leaf</tissue>
    </source>
</reference>
<evidence type="ECO:0000256" key="6">
    <source>
        <dbReference type="ARBA" id="ARBA00022777"/>
    </source>
</evidence>